<organism evidence="2 3">
    <name type="scientific">Austropuccinia psidii MF-1</name>
    <dbReference type="NCBI Taxonomy" id="1389203"/>
    <lineage>
        <taxon>Eukaryota</taxon>
        <taxon>Fungi</taxon>
        <taxon>Dikarya</taxon>
        <taxon>Basidiomycota</taxon>
        <taxon>Pucciniomycotina</taxon>
        <taxon>Pucciniomycetes</taxon>
        <taxon>Pucciniales</taxon>
        <taxon>Sphaerophragmiaceae</taxon>
        <taxon>Austropuccinia</taxon>
    </lineage>
</organism>
<dbReference type="InterPro" id="IPR012337">
    <property type="entry name" value="RNaseH-like_sf"/>
</dbReference>
<gene>
    <name evidence="2" type="ORF">O181_116178</name>
</gene>
<protein>
    <recommendedName>
        <fullName evidence="1">Integrase zinc-binding domain-containing protein</fullName>
    </recommendedName>
</protein>
<dbReference type="GO" id="GO:0003676">
    <property type="term" value="F:nucleic acid binding"/>
    <property type="evidence" value="ECO:0007669"/>
    <property type="project" value="InterPro"/>
</dbReference>
<dbReference type="Proteomes" id="UP000765509">
    <property type="component" value="Unassembled WGS sequence"/>
</dbReference>
<dbReference type="InterPro" id="IPR050951">
    <property type="entry name" value="Retrovirus_Pol_polyprotein"/>
</dbReference>
<dbReference type="AlphaFoldDB" id="A0A9Q3K7V1"/>
<dbReference type="SUPFAM" id="SSF53098">
    <property type="entry name" value="Ribonuclease H-like"/>
    <property type="match status" value="1"/>
</dbReference>
<name>A0A9Q3K7V1_9BASI</name>
<dbReference type="InterPro" id="IPR041588">
    <property type="entry name" value="Integrase_H2C2"/>
</dbReference>
<keyword evidence="3" id="KW-1185">Reference proteome</keyword>
<proteinExistence type="predicted"/>
<reference evidence="2" key="1">
    <citation type="submission" date="2021-03" db="EMBL/GenBank/DDBJ databases">
        <title>Draft genome sequence of rust myrtle Austropuccinia psidii MF-1, a brazilian biotype.</title>
        <authorList>
            <person name="Quecine M.C."/>
            <person name="Pachon D.M.R."/>
            <person name="Bonatelli M.L."/>
            <person name="Correr F.H."/>
            <person name="Franceschini L.M."/>
            <person name="Leite T.F."/>
            <person name="Margarido G.R.A."/>
            <person name="Almeida C.A."/>
            <person name="Ferrarezi J.A."/>
            <person name="Labate C.A."/>
        </authorList>
    </citation>
    <scope>NUCLEOTIDE SEQUENCE</scope>
    <source>
        <strain evidence="2">MF-1</strain>
    </source>
</reference>
<evidence type="ECO:0000259" key="1">
    <source>
        <dbReference type="Pfam" id="PF17921"/>
    </source>
</evidence>
<dbReference type="PANTHER" id="PTHR37984:SF15">
    <property type="entry name" value="INTEGRASE CATALYTIC DOMAIN-CONTAINING PROTEIN"/>
    <property type="match status" value="1"/>
</dbReference>
<dbReference type="PANTHER" id="PTHR37984">
    <property type="entry name" value="PROTEIN CBG26694"/>
    <property type="match status" value="1"/>
</dbReference>
<dbReference type="Gene3D" id="3.30.420.10">
    <property type="entry name" value="Ribonuclease H-like superfamily/Ribonuclease H"/>
    <property type="match status" value="1"/>
</dbReference>
<accession>A0A9Q3K7V1</accession>
<dbReference type="InterPro" id="IPR036397">
    <property type="entry name" value="RNaseH_sf"/>
</dbReference>
<evidence type="ECO:0000313" key="2">
    <source>
        <dbReference type="EMBL" id="MBW0576463.1"/>
    </source>
</evidence>
<dbReference type="OrthoDB" id="8067401at2759"/>
<dbReference type="EMBL" id="AVOT02098444">
    <property type="protein sequence ID" value="MBW0576463.1"/>
    <property type="molecule type" value="Genomic_DNA"/>
</dbReference>
<dbReference type="Gene3D" id="1.10.340.70">
    <property type="match status" value="1"/>
</dbReference>
<dbReference type="Pfam" id="PF17921">
    <property type="entry name" value="Integrase_H2C2"/>
    <property type="match status" value="1"/>
</dbReference>
<sequence>MNIVHKDGNIHKNSDGFSKWELTNTPDHPAYVPTSAEPQIPIEGINITDVGTEFFEEVRESYKQDKNCQILTALLDKYCKDAALDNSLDDIWKTSYDNGIFHLFDDKTMERIKTYAWWPSWRKDVIQYCYSCDRCQKENKDTGKRFGLMIHIQQPSTPWEVVHMDWVTSLPPGGDKSYNALLFILDRDRQTPIFSPCHNNDTAVDTDLLIWNRVIFHTCLFKNIIGDRDPKFTSALWTNLHNCLGTKLSFSTE</sequence>
<feature type="domain" description="Integrase zinc-binding" evidence="1">
    <location>
        <begin position="101"/>
        <end position="140"/>
    </location>
</feature>
<comment type="caution">
    <text evidence="2">The sequence shown here is derived from an EMBL/GenBank/DDBJ whole genome shotgun (WGS) entry which is preliminary data.</text>
</comment>
<evidence type="ECO:0000313" key="3">
    <source>
        <dbReference type="Proteomes" id="UP000765509"/>
    </source>
</evidence>